<feature type="compositionally biased region" description="Polar residues" evidence="1">
    <location>
        <begin position="125"/>
        <end position="136"/>
    </location>
</feature>
<reference evidence="2 3" key="1">
    <citation type="submission" date="2020-04" db="EMBL/GenBank/DDBJ databases">
        <title>Luteolibacter sp. G-1-1-1 isolated from soil.</title>
        <authorList>
            <person name="Dahal R.H."/>
        </authorList>
    </citation>
    <scope>NUCLEOTIDE SEQUENCE [LARGE SCALE GENOMIC DNA]</scope>
    <source>
        <strain evidence="2 3">G-1-1-1</strain>
    </source>
</reference>
<evidence type="ECO:0000313" key="2">
    <source>
        <dbReference type="EMBL" id="QJE99101.1"/>
    </source>
</evidence>
<evidence type="ECO:0000313" key="3">
    <source>
        <dbReference type="Proteomes" id="UP000501812"/>
    </source>
</evidence>
<protein>
    <submittedName>
        <fullName evidence="2">Uncharacterized protein</fullName>
    </submittedName>
</protein>
<dbReference type="EMBL" id="CP051774">
    <property type="protein sequence ID" value="QJE99101.1"/>
    <property type="molecule type" value="Genomic_DNA"/>
</dbReference>
<dbReference type="RefSeq" id="WP_169457587.1">
    <property type="nucleotide sequence ID" value="NZ_CP051774.1"/>
</dbReference>
<feature type="region of interest" description="Disordered" evidence="1">
    <location>
        <begin position="95"/>
        <end position="183"/>
    </location>
</feature>
<proteinExistence type="predicted"/>
<dbReference type="Proteomes" id="UP000501812">
    <property type="component" value="Chromosome"/>
</dbReference>
<sequence>MNWINLNVTFLDSEEFISATPVQRATWLCLLRYCAGQENSGRIEGAKLWKDRMWLQVVRVRLREITVGECRLWEWQGDDLVVNFYPTEKEAEVRKKRTQGSLGGRGRTLKKQAVAAGMGDESGNHMVSGTETTCLDSASREREEEGKEKRKGKGMEMEDTPKPPKGDRVSIPADEADEEAPTLPRRWRLIPRSERKNHRVHRNNVVMQRIGTWFGRRPESLWNVAEGLALTQLDPPRGDVDLLERYYLAPLDRTADYRRRDLLSLLSHWHAELDRARIWEAEGG</sequence>
<organism evidence="2 3">
    <name type="scientific">Luteolibacter luteus</name>
    <dbReference type="NCBI Taxonomy" id="2728835"/>
    <lineage>
        <taxon>Bacteria</taxon>
        <taxon>Pseudomonadati</taxon>
        <taxon>Verrucomicrobiota</taxon>
        <taxon>Verrucomicrobiia</taxon>
        <taxon>Verrucomicrobiales</taxon>
        <taxon>Verrucomicrobiaceae</taxon>
        <taxon>Luteolibacter</taxon>
    </lineage>
</organism>
<evidence type="ECO:0000256" key="1">
    <source>
        <dbReference type="SAM" id="MobiDB-lite"/>
    </source>
</evidence>
<dbReference type="KEGG" id="luo:HHL09_26085"/>
<name>A0A858RR17_9BACT</name>
<accession>A0A858RR17</accession>
<feature type="compositionally biased region" description="Basic and acidic residues" evidence="1">
    <location>
        <begin position="138"/>
        <end position="168"/>
    </location>
</feature>
<keyword evidence="3" id="KW-1185">Reference proteome</keyword>
<dbReference type="AlphaFoldDB" id="A0A858RR17"/>
<gene>
    <name evidence="2" type="ORF">HHL09_26085</name>
</gene>